<dbReference type="EMBL" id="CAJNOT010001714">
    <property type="protein sequence ID" value="CAF1239764.1"/>
    <property type="molecule type" value="Genomic_DNA"/>
</dbReference>
<feature type="compositionally biased region" description="Polar residues" evidence="3">
    <location>
        <begin position="153"/>
        <end position="185"/>
    </location>
</feature>
<dbReference type="InterPro" id="IPR044034">
    <property type="entry name" value="NAC-like_UBA"/>
</dbReference>
<evidence type="ECO:0000313" key="13">
    <source>
        <dbReference type="EMBL" id="CAF3963860.1"/>
    </source>
</evidence>
<dbReference type="PANTHER" id="PTHR21713">
    <property type="entry name" value="NASCENT POLYPEPTIDE ASSOCIATED COMPLEX ALPHA SUBUNIT-RELATED"/>
    <property type="match status" value="1"/>
</dbReference>
<evidence type="ECO:0000313" key="6">
    <source>
        <dbReference type="EMBL" id="CAF1108370.1"/>
    </source>
</evidence>
<sequence>MPVLATESVQTTSNDLNQSEGTVQIKDVKDDSESCSSEESGNEGEKESEDVKQSHPLAEAAGIEEELQSKQKQTRSEKKARKAMAKLGLRPVQGILRVTIRKSKNILFVIQKPDVYKSPASDTYIVFGEAKIEDLSQRAQIAAANQFKNIGQNQTSTNLNTNDQTSNLLNNNDKLQTDKNQNLQSTTKTETIHEETDEDEQVDAEGIEENDIQLVMSQSKTSRSKAIKALRKCNNDIVNAIMELAE</sequence>
<dbReference type="Proteomes" id="UP000663823">
    <property type="component" value="Unassembled WGS sequence"/>
</dbReference>
<reference evidence="13" key="1">
    <citation type="submission" date="2021-02" db="EMBL/GenBank/DDBJ databases">
        <authorList>
            <person name="Nowell W R."/>
        </authorList>
    </citation>
    <scope>NUCLEOTIDE SEQUENCE</scope>
</reference>
<dbReference type="InterPro" id="IPR002715">
    <property type="entry name" value="Nas_poly-pep-assoc_cplx_dom"/>
</dbReference>
<dbReference type="CDD" id="cd22054">
    <property type="entry name" value="NAC_NACA"/>
    <property type="match status" value="1"/>
</dbReference>
<feature type="compositionally biased region" description="Polar residues" evidence="3">
    <location>
        <begin position="7"/>
        <end position="22"/>
    </location>
</feature>
<dbReference type="SUPFAM" id="SSF46934">
    <property type="entry name" value="UBA-like"/>
    <property type="match status" value="1"/>
</dbReference>
<dbReference type="Proteomes" id="UP000663882">
    <property type="component" value="Unassembled WGS sequence"/>
</dbReference>
<evidence type="ECO:0000313" key="5">
    <source>
        <dbReference type="EMBL" id="CAF1071757.1"/>
    </source>
</evidence>
<dbReference type="EMBL" id="CAJNOL010001009">
    <property type="protein sequence ID" value="CAF1263947.1"/>
    <property type="molecule type" value="Genomic_DNA"/>
</dbReference>
<evidence type="ECO:0000313" key="11">
    <source>
        <dbReference type="EMBL" id="CAF1488965.1"/>
    </source>
</evidence>
<dbReference type="Gene3D" id="2.20.70.30">
    <property type="entry name" value="Nascent polypeptide-associated complex domain"/>
    <property type="match status" value="1"/>
</dbReference>
<dbReference type="SMART" id="SM01407">
    <property type="entry name" value="NAC"/>
    <property type="match status" value="1"/>
</dbReference>
<dbReference type="Gene3D" id="1.10.8.10">
    <property type="entry name" value="DNA helicase RuvA subunit, C-terminal domain"/>
    <property type="match status" value="1"/>
</dbReference>
<dbReference type="Proteomes" id="UP000663874">
    <property type="component" value="Unassembled WGS sequence"/>
</dbReference>
<dbReference type="Proteomes" id="UP000663836">
    <property type="component" value="Unassembled WGS sequence"/>
</dbReference>
<dbReference type="AlphaFoldDB" id="A0A819LCI7"/>
<evidence type="ECO:0000313" key="9">
    <source>
        <dbReference type="EMBL" id="CAF1263947.1"/>
    </source>
</evidence>
<dbReference type="Pfam" id="PF19026">
    <property type="entry name" value="UBA_HYPK"/>
    <property type="match status" value="1"/>
</dbReference>
<dbReference type="GO" id="GO:0015031">
    <property type="term" value="P:protein transport"/>
    <property type="evidence" value="ECO:0007669"/>
    <property type="project" value="UniProtKB-KW"/>
</dbReference>
<evidence type="ECO:0000313" key="7">
    <source>
        <dbReference type="EMBL" id="CAF1239764.1"/>
    </source>
</evidence>
<dbReference type="EMBL" id="CAJOAX010005900">
    <property type="protein sequence ID" value="CAF3963860.1"/>
    <property type="molecule type" value="Genomic_DNA"/>
</dbReference>
<dbReference type="Proteomes" id="UP000663854">
    <property type="component" value="Unassembled WGS sequence"/>
</dbReference>
<accession>A0A819LCI7</accession>
<dbReference type="PIRSF" id="PIRSF015901">
    <property type="entry name" value="NAC_alpha"/>
    <property type="match status" value="1"/>
</dbReference>
<name>A0A819LCI7_9BILA</name>
<evidence type="ECO:0000256" key="1">
    <source>
        <dbReference type="ARBA" id="ARBA00022448"/>
    </source>
</evidence>
<dbReference type="GO" id="GO:0005854">
    <property type="term" value="C:nascent polypeptide-associated complex"/>
    <property type="evidence" value="ECO:0007669"/>
    <property type="project" value="InterPro"/>
</dbReference>
<dbReference type="EMBL" id="CAJOBD010004738">
    <property type="protein sequence ID" value="CAF4006703.1"/>
    <property type="molecule type" value="Genomic_DNA"/>
</dbReference>
<dbReference type="EMBL" id="CAJNOL010001003">
    <property type="protein sequence ID" value="CAF1262299.1"/>
    <property type="molecule type" value="Genomic_DNA"/>
</dbReference>
<dbReference type="PROSITE" id="PS51151">
    <property type="entry name" value="NAC_AB"/>
    <property type="match status" value="1"/>
</dbReference>
<feature type="region of interest" description="Disordered" evidence="3">
    <location>
        <begin position="153"/>
        <end position="204"/>
    </location>
</feature>
<dbReference type="FunFam" id="2.20.70.30:FF:000002">
    <property type="entry name" value="Nascent polypeptide-associated complex (NAC), alpha subunit"/>
    <property type="match status" value="1"/>
</dbReference>
<evidence type="ECO:0000313" key="14">
    <source>
        <dbReference type="EMBL" id="CAF4006703.1"/>
    </source>
</evidence>
<evidence type="ECO:0000313" key="17">
    <source>
        <dbReference type="Proteomes" id="UP000663870"/>
    </source>
</evidence>
<dbReference type="CDD" id="cd14358">
    <property type="entry name" value="UBA_NAC_euk"/>
    <property type="match status" value="1"/>
</dbReference>
<evidence type="ECO:0000259" key="4">
    <source>
        <dbReference type="PROSITE" id="PS51151"/>
    </source>
</evidence>
<feature type="compositionally biased region" description="Acidic residues" evidence="3">
    <location>
        <begin position="195"/>
        <end position="204"/>
    </location>
</feature>
<feature type="domain" description="NAC-A/B" evidence="4">
    <location>
        <begin position="74"/>
        <end position="139"/>
    </location>
</feature>
<proteinExistence type="predicted"/>
<protein>
    <recommendedName>
        <fullName evidence="4">NAC-A/B domain-containing protein</fullName>
    </recommendedName>
</protein>
<evidence type="ECO:0000313" key="8">
    <source>
        <dbReference type="EMBL" id="CAF1262299.1"/>
    </source>
</evidence>
<evidence type="ECO:0000313" key="10">
    <source>
        <dbReference type="EMBL" id="CAF1391757.1"/>
    </source>
</evidence>
<dbReference type="EMBL" id="CAJNOH010008912">
    <property type="protein sequence ID" value="CAF1488965.1"/>
    <property type="molecule type" value="Genomic_DNA"/>
</dbReference>
<dbReference type="EMBL" id="CAJNOU010003457">
    <property type="protein sequence ID" value="CAF1391757.1"/>
    <property type="molecule type" value="Genomic_DNA"/>
</dbReference>
<keyword evidence="1" id="KW-0813">Transport</keyword>
<comment type="caution">
    <text evidence="13">The sequence shown here is derived from an EMBL/GenBank/DDBJ whole genome shotgun (WGS) entry which is preliminary data.</text>
</comment>
<keyword evidence="2" id="KW-0653">Protein transport</keyword>
<dbReference type="InterPro" id="IPR016641">
    <property type="entry name" value="EGD2/NACA0like"/>
</dbReference>
<evidence type="ECO:0000313" key="12">
    <source>
        <dbReference type="EMBL" id="CAF1650948.1"/>
    </source>
</evidence>
<evidence type="ECO:0000313" key="15">
    <source>
        <dbReference type="EMBL" id="CAF4027356.1"/>
    </source>
</evidence>
<dbReference type="EMBL" id="CAJNOH010000548">
    <property type="protein sequence ID" value="CAF1071757.1"/>
    <property type="molecule type" value="Genomic_DNA"/>
</dbReference>
<evidence type="ECO:0000256" key="3">
    <source>
        <dbReference type="SAM" id="MobiDB-lite"/>
    </source>
</evidence>
<dbReference type="InterPro" id="IPR038187">
    <property type="entry name" value="NAC_A/B_dom_sf"/>
</dbReference>
<dbReference type="EMBL" id="CAJNOL010010644">
    <property type="protein sequence ID" value="CAF1650948.1"/>
    <property type="molecule type" value="Genomic_DNA"/>
</dbReference>
<keyword evidence="17" id="KW-1185">Reference proteome</keyword>
<dbReference type="InterPro" id="IPR009060">
    <property type="entry name" value="UBA-like_sf"/>
</dbReference>
<evidence type="ECO:0000256" key="2">
    <source>
        <dbReference type="ARBA" id="ARBA00022927"/>
    </source>
</evidence>
<dbReference type="Pfam" id="PF01849">
    <property type="entry name" value="NAC"/>
    <property type="match status" value="1"/>
</dbReference>
<feature type="region of interest" description="Disordered" evidence="3">
    <location>
        <begin position="1"/>
        <end position="84"/>
    </location>
</feature>
<feature type="compositionally biased region" description="Basic and acidic residues" evidence="3">
    <location>
        <begin position="43"/>
        <end position="53"/>
    </location>
</feature>
<dbReference type="Proteomes" id="UP000663870">
    <property type="component" value="Unassembled WGS sequence"/>
</dbReference>
<organism evidence="13 16">
    <name type="scientific">Rotaria sordida</name>
    <dbReference type="NCBI Taxonomy" id="392033"/>
    <lineage>
        <taxon>Eukaryota</taxon>
        <taxon>Metazoa</taxon>
        <taxon>Spiralia</taxon>
        <taxon>Gnathifera</taxon>
        <taxon>Rotifera</taxon>
        <taxon>Eurotatoria</taxon>
        <taxon>Bdelloidea</taxon>
        <taxon>Philodinida</taxon>
        <taxon>Philodinidae</taxon>
        <taxon>Rotaria</taxon>
    </lineage>
</organism>
<dbReference type="EMBL" id="CAJNOO010001170">
    <property type="protein sequence ID" value="CAF1108370.1"/>
    <property type="molecule type" value="Genomic_DNA"/>
</dbReference>
<dbReference type="Proteomes" id="UP000663889">
    <property type="component" value="Unassembled WGS sequence"/>
</dbReference>
<dbReference type="Proteomes" id="UP000663864">
    <property type="component" value="Unassembled WGS sequence"/>
</dbReference>
<dbReference type="EMBL" id="CAJOBE010007116">
    <property type="protein sequence ID" value="CAF4027356.1"/>
    <property type="molecule type" value="Genomic_DNA"/>
</dbReference>
<dbReference type="OrthoDB" id="3169036at2759"/>
<gene>
    <name evidence="15" type="ORF">FNK824_LOCUS27435</name>
    <name evidence="14" type="ORF">JBS370_LOCUS26596</name>
    <name evidence="8" type="ORF">JXQ802_LOCUS27544</name>
    <name evidence="9" type="ORF">JXQ802_LOCUS27630</name>
    <name evidence="12" type="ORF">JXQ802_LOCUS54571</name>
    <name evidence="13" type="ORF">OTI717_LOCUS27053</name>
    <name evidence="5" type="ORF">PYM288_LOCUS18201</name>
    <name evidence="11" type="ORF">PYM288_LOCUS38098</name>
    <name evidence="6" type="ORF">RFH988_LOCUS19698</name>
    <name evidence="10" type="ORF">SEV965_LOCUS30969</name>
    <name evidence="7" type="ORF">ZHD862_LOCUS24812</name>
</gene>
<evidence type="ECO:0000313" key="16">
    <source>
        <dbReference type="Proteomes" id="UP000663823"/>
    </source>
</evidence>